<evidence type="ECO:0000313" key="2">
    <source>
        <dbReference type="Proteomes" id="UP000821866"/>
    </source>
</evidence>
<protein>
    <submittedName>
        <fullName evidence="1">Uncharacterized protein</fullName>
    </submittedName>
</protein>
<comment type="caution">
    <text evidence="1">The sequence shown here is derived from an EMBL/GenBank/DDBJ whole genome shotgun (WGS) entry which is preliminary data.</text>
</comment>
<reference evidence="1" key="1">
    <citation type="journal article" date="2020" name="Cell">
        <title>Large-Scale Comparative Analyses of Tick Genomes Elucidate Their Genetic Diversity and Vector Capacities.</title>
        <authorList>
            <consortium name="Tick Genome and Microbiome Consortium (TIGMIC)"/>
            <person name="Jia N."/>
            <person name="Wang J."/>
            <person name="Shi W."/>
            <person name="Du L."/>
            <person name="Sun Y."/>
            <person name="Zhan W."/>
            <person name="Jiang J.F."/>
            <person name="Wang Q."/>
            <person name="Zhang B."/>
            <person name="Ji P."/>
            <person name="Bell-Sakyi L."/>
            <person name="Cui X.M."/>
            <person name="Yuan T.T."/>
            <person name="Jiang B.G."/>
            <person name="Yang W.F."/>
            <person name="Lam T.T."/>
            <person name="Chang Q.C."/>
            <person name="Ding S.J."/>
            <person name="Wang X.J."/>
            <person name="Zhu J.G."/>
            <person name="Ruan X.D."/>
            <person name="Zhao L."/>
            <person name="Wei J.T."/>
            <person name="Ye R.Z."/>
            <person name="Que T.C."/>
            <person name="Du C.H."/>
            <person name="Zhou Y.H."/>
            <person name="Cheng J.X."/>
            <person name="Dai P.F."/>
            <person name="Guo W.B."/>
            <person name="Han X.H."/>
            <person name="Huang E.J."/>
            <person name="Li L.F."/>
            <person name="Wei W."/>
            <person name="Gao Y.C."/>
            <person name="Liu J.Z."/>
            <person name="Shao H.Z."/>
            <person name="Wang X."/>
            <person name="Wang C.C."/>
            <person name="Yang T.C."/>
            <person name="Huo Q.B."/>
            <person name="Li W."/>
            <person name="Chen H.Y."/>
            <person name="Chen S.E."/>
            <person name="Zhou L.G."/>
            <person name="Ni X.B."/>
            <person name="Tian J.H."/>
            <person name="Sheng Y."/>
            <person name="Liu T."/>
            <person name="Pan Y.S."/>
            <person name="Xia L.Y."/>
            <person name="Li J."/>
            <person name="Zhao F."/>
            <person name="Cao W.C."/>
        </authorList>
    </citation>
    <scope>NUCLEOTIDE SEQUENCE</scope>
    <source>
        <strain evidence="1">Rmic-2018</strain>
    </source>
</reference>
<organism evidence="1 2">
    <name type="scientific">Rhipicephalus microplus</name>
    <name type="common">Cattle tick</name>
    <name type="synonym">Boophilus microplus</name>
    <dbReference type="NCBI Taxonomy" id="6941"/>
    <lineage>
        <taxon>Eukaryota</taxon>
        <taxon>Metazoa</taxon>
        <taxon>Ecdysozoa</taxon>
        <taxon>Arthropoda</taxon>
        <taxon>Chelicerata</taxon>
        <taxon>Arachnida</taxon>
        <taxon>Acari</taxon>
        <taxon>Parasitiformes</taxon>
        <taxon>Ixodida</taxon>
        <taxon>Ixodoidea</taxon>
        <taxon>Ixodidae</taxon>
        <taxon>Rhipicephalinae</taxon>
        <taxon>Rhipicephalus</taxon>
        <taxon>Boophilus</taxon>
    </lineage>
</organism>
<accession>A0A9J6DD18</accession>
<keyword evidence="2" id="KW-1185">Reference proteome</keyword>
<proteinExistence type="predicted"/>
<dbReference type="Proteomes" id="UP000821866">
    <property type="component" value="Chromosome 8"/>
</dbReference>
<dbReference type="EMBL" id="JABSTU010000010">
    <property type="protein sequence ID" value="KAH8020060.1"/>
    <property type="molecule type" value="Genomic_DNA"/>
</dbReference>
<name>A0A9J6DD18_RHIMP</name>
<reference evidence="1" key="2">
    <citation type="submission" date="2021-09" db="EMBL/GenBank/DDBJ databases">
        <authorList>
            <person name="Jia N."/>
            <person name="Wang J."/>
            <person name="Shi W."/>
            <person name="Du L."/>
            <person name="Sun Y."/>
            <person name="Zhan W."/>
            <person name="Jiang J."/>
            <person name="Wang Q."/>
            <person name="Zhang B."/>
            <person name="Ji P."/>
            <person name="Sakyi L.B."/>
            <person name="Cui X."/>
            <person name="Yuan T."/>
            <person name="Jiang B."/>
            <person name="Yang W."/>
            <person name="Lam T.T.-Y."/>
            <person name="Chang Q."/>
            <person name="Ding S."/>
            <person name="Wang X."/>
            <person name="Zhu J."/>
            <person name="Ruan X."/>
            <person name="Zhao L."/>
            <person name="Wei J."/>
            <person name="Que T."/>
            <person name="Du C."/>
            <person name="Cheng J."/>
            <person name="Dai P."/>
            <person name="Han X."/>
            <person name="Huang E."/>
            <person name="Gao Y."/>
            <person name="Liu J."/>
            <person name="Shao H."/>
            <person name="Ye R."/>
            <person name="Li L."/>
            <person name="Wei W."/>
            <person name="Wang X."/>
            <person name="Wang C."/>
            <person name="Huo Q."/>
            <person name="Li W."/>
            <person name="Guo W."/>
            <person name="Chen H."/>
            <person name="Chen S."/>
            <person name="Zhou L."/>
            <person name="Zhou L."/>
            <person name="Ni X."/>
            <person name="Tian J."/>
            <person name="Zhou Y."/>
            <person name="Sheng Y."/>
            <person name="Liu T."/>
            <person name="Pan Y."/>
            <person name="Xia L."/>
            <person name="Li J."/>
            <person name="Zhao F."/>
            <person name="Cao W."/>
        </authorList>
    </citation>
    <scope>NUCLEOTIDE SEQUENCE</scope>
    <source>
        <strain evidence="1">Rmic-2018</strain>
        <tissue evidence="1">Larvae</tissue>
    </source>
</reference>
<sequence length="427" mass="46973">MAHSRRRRSRRKASRGCVGSVSHHSCIQNFFFSSWPHEDRVVLRSLYDRHVANKVVVIRQNAAAGGRRRGNCSQRSLWDSIARTLQSSCNQYVQAKEIENFFKKIICGVTTLNEVSGLLDYVLLRKQPSLSAVNTNDVAGGRGEYGNHSEHERGELKKAVDAPQPQMPWSNASHIKEHDEQQDTDARCVDGMPERSPNEMNSLLEHLQDASDDAIDDVPASTPTDCVVLGAADQVDVASEYPENDAAAGVIGESIAFEIFTTTSGSAHEGVILAPGLSLARDAEGLEHEDDAAVETVEDITDFQVPVVGAMIELPFTDCGPGDTEAINSSICSSPCEGLFSADYVIGENGSGESILEKVFQAPCENLCSESNRSEKEVQYTTDKFDQEVQCDMVSYYLEELMDEEISLELEISELSQKVFDMEKPPQ</sequence>
<dbReference type="AlphaFoldDB" id="A0A9J6DD18"/>
<evidence type="ECO:0000313" key="1">
    <source>
        <dbReference type="EMBL" id="KAH8020060.1"/>
    </source>
</evidence>
<gene>
    <name evidence="1" type="ORF">HPB51_023943</name>
</gene>